<keyword evidence="2" id="KW-1185">Reference proteome</keyword>
<proteinExistence type="predicted"/>
<evidence type="ECO:0000313" key="1">
    <source>
        <dbReference type="EMBL" id="ADG97280.1"/>
    </source>
</evidence>
<protein>
    <submittedName>
        <fullName evidence="1">Uncharacterized protein</fullName>
    </submittedName>
</protein>
<gene>
    <name evidence="1" type="ordered locus">Srot_0801</name>
</gene>
<reference evidence="1 2" key="1">
    <citation type="journal article" date="2010" name="Stand. Genomic Sci.">
        <title>Complete genome sequence of Segniliparus rotundus type strain (CDC 1076).</title>
        <authorList>
            <person name="Sikorski J."/>
            <person name="Lapidus A."/>
            <person name="Copeland A."/>
            <person name="Misra M."/>
            <person name="Glavina Del Rio T."/>
            <person name="Nolan M."/>
            <person name="Lucas S."/>
            <person name="Chen F."/>
            <person name="Tice H."/>
            <person name="Cheng J.F."/>
            <person name="Jando M."/>
            <person name="Schneider S."/>
            <person name="Bruce D."/>
            <person name="Goodwin L."/>
            <person name="Pitluck S."/>
            <person name="Liolios K."/>
            <person name="Mikhailova N."/>
            <person name="Pati A."/>
            <person name="Ivanova N."/>
            <person name="Mavromatis K."/>
            <person name="Chen A."/>
            <person name="Palaniappan K."/>
            <person name="Chertkov O."/>
            <person name="Land M."/>
            <person name="Hauser L."/>
            <person name="Chang Y.J."/>
            <person name="Jeffries C.D."/>
            <person name="Brettin T."/>
            <person name="Detter J.C."/>
            <person name="Han C."/>
            <person name="Rohde M."/>
            <person name="Goker M."/>
            <person name="Bristow J."/>
            <person name="Eisen J.A."/>
            <person name="Markowitz V."/>
            <person name="Hugenholtz P."/>
            <person name="Kyrpides N.C."/>
            <person name="Klenk H.P."/>
        </authorList>
    </citation>
    <scope>NUCLEOTIDE SEQUENCE [LARGE SCALE GENOMIC DNA]</scope>
    <source>
        <strain evidence="2">ATCC BAA-972 / CDC 1076 / CIP 108378 / DSM 44985 / JCM 13578</strain>
    </source>
</reference>
<sequence>MSAADSAPSLGDGVRVVVGGQTWDLPYSAYLSIEQALVPVSEIHEPRKARIKLDVASTPALLVMEFGGGNAMVRVTHAGFTVVHTVVKVLDNAHPGVWEIEVLTTGEWTRGEQA</sequence>
<evidence type="ECO:0000313" key="2">
    <source>
        <dbReference type="Proteomes" id="UP000002247"/>
    </source>
</evidence>
<dbReference type="HOGENOM" id="CLU_2119416_0_0_11"/>
<dbReference type="RefSeq" id="WP_013137736.1">
    <property type="nucleotide sequence ID" value="NC_014168.1"/>
</dbReference>
<dbReference type="KEGG" id="srt:Srot_0801"/>
<dbReference type="Proteomes" id="UP000002247">
    <property type="component" value="Chromosome"/>
</dbReference>
<organism evidence="1 2">
    <name type="scientific">Segniliparus rotundus (strain ATCC BAA-972 / CDC 1076 / CIP 108378 / DSM 44985 / JCM 13578)</name>
    <dbReference type="NCBI Taxonomy" id="640132"/>
    <lineage>
        <taxon>Bacteria</taxon>
        <taxon>Bacillati</taxon>
        <taxon>Actinomycetota</taxon>
        <taxon>Actinomycetes</taxon>
        <taxon>Mycobacteriales</taxon>
        <taxon>Segniliparaceae</taxon>
        <taxon>Segniliparus</taxon>
    </lineage>
</organism>
<name>D6ZE00_SEGRD</name>
<dbReference type="EMBL" id="CP001958">
    <property type="protein sequence ID" value="ADG97280.1"/>
    <property type="molecule type" value="Genomic_DNA"/>
</dbReference>
<dbReference type="AlphaFoldDB" id="D6ZE00"/>
<accession>D6ZE00</accession>